<comment type="caution">
    <text evidence="1">The sequence shown here is derived from an EMBL/GenBank/DDBJ whole genome shotgun (WGS) entry which is preliminary data.</text>
</comment>
<proteinExistence type="predicted"/>
<accession>A0A542ZST9</accession>
<name>A0A542ZST9_9ACTN</name>
<reference evidence="1 2" key="1">
    <citation type="submission" date="2019-06" db="EMBL/GenBank/DDBJ databases">
        <title>Sequencing the genomes of 1000 actinobacteria strains.</title>
        <authorList>
            <person name="Klenk H.-P."/>
        </authorList>
    </citation>
    <scope>NUCLEOTIDE SEQUENCE [LARGE SCALE GENOMIC DNA]</scope>
    <source>
        <strain evidence="1 2">DSM 8251</strain>
    </source>
</reference>
<dbReference type="Proteomes" id="UP000316196">
    <property type="component" value="Unassembled WGS sequence"/>
</dbReference>
<keyword evidence="2" id="KW-1185">Reference proteome</keyword>
<dbReference type="AlphaFoldDB" id="A0A542ZST9"/>
<protein>
    <submittedName>
        <fullName evidence="1">EcsC family protein</fullName>
    </submittedName>
</protein>
<evidence type="ECO:0000313" key="1">
    <source>
        <dbReference type="EMBL" id="TQL63408.1"/>
    </source>
</evidence>
<organism evidence="1 2">
    <name type="scientific">Propioniferax innocua</name>
    <dbReference type="NCBI Taxonomy" id="1753"/>
    <lineage>
        <taxon>Bacteria</taxon>
        <taxon>Bacillati</taxon>
        <taxon>Actinomycetota</taxon>
        <taxon>Actinomycetes</taxon>
        <taxon>Propionibacteriales</taxon>
        <taxon>Propionibacteriaceae</taxon>
        <taxon>Propioniferax</taxon>
    </lineage>
</organism>
<dbReference type="Pfam" id="PF12787">
    <property type="entry name" value="EcsC"/>
    <property type="match status" value="1"/>
</dbReference>
<dbReference type="OrthoDB" id="1425703at2"/>
<sequence length="222" mass="23065">MADEGQAGFSVVRTSGPRMLGGVLRRVVTLAIDGVNGMAGAKSAAAAALERTGDVEGAIDQLVNQHVGMGSAQGLLTNIGGFVTMAVTAPANLAGLAVVQARMVAAIAHLRGYDVDDERVRTAIAMCLVADGLEQTLARRDLPHSPMVVATAPVIDPDLGAQISDRIGSELLTRLTGKKLALVFLAKRVPVVGGGVGAAFDGWDTWTIGRFAREELVTRRRG</sequence>
<dbReference type="RefSeq" id="WP_142093133.1">
    <property type="nucleotide sequence ID" value="NZ_BAAAMD010000002.1"/>
</dbReference>
<dbReference type="EMBL" id="VFOR01000001">
    <property type="protein sequence ID" value="TQL63408.1"/>
    <property type="molecule type" value="Genomic_DNA"/>
</dbReference>
<dbReference type="InterPro" id="IPR024787">
    <property type="entry name" value="EcsC"/>
</dbReference>
<evidence type="ECO:0000313" key="2">
    <source>
        <dbReference type="Proteomes" id="UP000316196"/>
    </source>
</evidence>
<gene>
    <name evidence="1" type="ORF">FB460_1220</name>
</gene>